<sequence>MTLVAVCPGGIRGRRRSAEPGRVAPRRAPIGRNLRRAAAGVSATLLTYAVLLAVSVHGEFPAMSGWTSSAAERLRPHTVTVTERGTVLAHEVAHALTWTFAVAPLPLAVSILLWLAHRDPKAYVRLAGALLLSGAAGLGAFAVARGWPVREASPIGDYLAVPSVSAGWYLLMALAVTVVTARIWIRTVVLLTALVAVAVAATTTVTAASSTADRPWIAVLSAVVVPFLAWSVTGRLAGQGEKQRPREAAPTSTAVGSPGHTVAFRARTRTPEPAVAPEPVPLQRAS</sequence>
<keyword evidence="2" id="KW-0472">Membrane</keyword>
<accession>A0A7G1PCH7</accession>
<feature type="transmembrane region" description="Helical" evidence="2">
    <location>
        <begin position="188"/>
        <end position="210"/>
    </location>
</feature>
<dbReference type="RefSeq" id="WP_190854697.1">
    <property type="nucleotide sequence ID" value="NZ_AP023440.1"/>
</dbReference>
<organism evidence="3 4">
    <name type="scientific">Streptomyces aurantiacus</name>
    <dbReference type="NCBI Taxonomy" id="47760"/>
    <lineage>
        <taxon>Bacteria</taxon>
        <taxon>Bacillati</taxon>
        <taxon>Actinomycetota</taxon>
        <taxon>Actinomycetes</taxon>
        <taxon>Kitasatosporales</taxon>
        <taxon>Streptomycetaceae</taxon>
        <taxon>Streptomyces</taxon>
        <taxon>Streptomyces aurantiacus group</taxon>
    </lineage>
</organism>
<feature type="transmembrane region" description="Helical" evidence="2">
    <location>
        <begin position="95"/>
        <end position="116"/>
    </location>
</feature>
<dbReference type="Proteomes" id="UP000516444">
    <property type="component" value="Chromosome"/>
</dbReference>
<dbReference type="EMBL" id="AP023440">
    <property type="protein sequence ID" value="BCL33128.1"/>
    <property type="molecule type" value="Genomic_DNA"/>
</dbReference>
<evidence type="ECO:0000313" key="3">
    <source>
        <dbReference type="EMBL" id="BCL33128.1"/>
    </source>
</evidence>
<gene>
    <name evidence="3" type="ORF">GCM10017557_79870</name>
</gene>
<reference evidence="3 4" key="1">
    <citation type="journal article" date="2014" name="Int. J. Syst. Evol. Microbiol.">
        <title>Complete genome sequence of Corynebacterium casei LMG S-19264T (=DSM 44701T), isolated from a smear-ripened cheese.</title>
        <authorList>
            <consortium name="US DOE Joint Genome Institute (JGI-PGF)"/>
            <person name="Walter F."/>
            <person name="Albersmeier A."/>
            <person name="Kalinowski J."/>
            <person name="Ruckert C."/>
        </authorList>
    </citation>
    <scope>NUCLEOTIDE SEQUENCE [LARGE SCALE GENOMIC DNA]</scope>
    <source>
        <strain evidence="3 4">JCM 4677</strain>
    </source>
</reference>
<evidence type="ECO:0000313" key="4">
    <source>
        <dbReference type="Proteomes" id="UP000516444"/>
    </source>
</evidence>
<feature type="region of interest" description="Disordered" evidence="1">
    <location>
        <begin position="239"/>
        <end position="286"/>
    </location>
</feature>
<feature type="transmembrane region" description="Helical" evidence="2">
    <location>
        <begin position="37"/>
        <end position="56"/>
    </location>
</feature>
<protein>
    <submittedName>
        <fullName evidence="3">Uncharacterized protein</fullName>
    </submittedName>
</protein>
<dbReference type="AlphaFoldDB" id="A0A7G1PCH7"/>
<proteinExistence type="predicted"/>
<keyword evidence="4" id="KW-1185">Reference proteome</keyword>
<dbReference type="KEGG" id="sgm:GCM10017557_79870"/>
<keyword evidence="2" id="KW-0812">Transmembrane</keyword>
<evidence type="ECO:0000256" key="2">
    <source>
        <dbReference type="SAM" id="Phobius"/>
    </source>
</evidence>
<feature type="transmembrane region" description="Helical" evidence="2">
    <location>
        <begin position="216"/>
        <end position="237"/>
    </location>
</feature>
<feature type="transmembrane region" description="Helical" evidence="2">
    <location>
        <begin position="123"/>
        <end position="147"/>
    </location>
</feature>
<feature type="transmembrane region" description="Helical" evidence="2">
    <location>
        <begin position="159"/>
        <end position="181"/>
    </location>
</feature>
<evidence type="ECO:0000256" key="1">
    <source>
        <dbReference type="SAM" id="MobiDB-lite"/>
    </source>
</evidence>
<keyword evidence="2" id="KW-1133">Transmembrane helix</keyword>
<name>A0A7G1PCH7_9ACTN</name>